<keyword evidence="6" id="KW-0539">Nucleus</keyword>
<protein>
    <submittedName>
        <fullName evidence="10">Zinc finger and SCAN domain containing 2-like protein</fullName>
    </submittedName>
</protein>
<feature type="transmembrane region" description="Helical" evidence="8">
    <location>
        <begin position="289"/>
        <end position="309"/>
    </location>
</feature>
<dbReference type="PANTHER" id="PTHR24394">
    <property type="entry name" value="ZINC FINGER PROTEIN"/>
    <property type="match status" value="1"/>
</dbReference>
<dbReference type="PROSITE" id="PS50157">
    <property type="entry name" value="ZINC_FINGER_C2H2_2"/>
    <property type="match status" value="3"/>
</dbReference>
<dbReference type="PANTHER" id="PTHR24394:SF29">
    <property type="entry name" value="MYONEURIN"/>
    <property type="match status" value="1"/>
</dbReference>
<evidence type="ECO:0000256" key="5">
    <source>
        <dbReference type="ARBA" id="ARBA00022833"/>
    </source>
</evidence>
<comment type="subcellular location">
    <subcellularLocation>
        <location evidence="1">Nucleus</location>
    </subcellularLocation>
</comment>
<evidence type="ECO:0000256" key="2">
    <source>
        <dbReference type="ARBA" id="ARBA00022723"/>
    </source>
</evidence>
<dbReference type="InterPro" id="IPR036236">
    <property type="entry name" value="Znf_C2H2_sf"/>
</dbReference>
<evidence type="ECO:0000256" key="3">
    <source>
        <dbReference type="ARBA" id="ARBA00022737"/>
    </source>
</evidence>
<evidence type="ECO:0000256" key="8">
    <source>
        <dbReference type="SAM" id="Phobius"/>
    </source>
</evidence>
<gene>
    <name evidence="10" type="ORF">RFI_05101</name>
</gene>
<dbReference type="Gene3D" id="3.30.160.60">
    <property type="entry name" value="Classic Zinc Finger"/>
    <property type="match status" value="3"/>
</dbReference>
<dbReference type="SUPFAM" id="SSF57667">
    <property type="entry name" value="beta-beta-alpha zinc fingers"/>
    <property type="match status" value="2"/>
</dbReference>
<dbReference type="SMART" id="SM00355">
    <property type="entry name" value="ZnF_C2H2"/>
    <property type="match status" value="4"/>
</dbReference>
<dbReference type="Proteomes" id="UP000023152">
    <property type="component" value="Unassembled WGS sequence"/>
</dbReference>
<keyword evidence="5" id="KW-0862">Zinc</keyword>
<feature type="domain" description="C2H2-type" evidence="9">
    <location>
        <begin position="147"/>
        <end position="174"/>
    </location>
</feature>
<dbReference type="PROSITE" id="PS00028">
    <property type="entry name" value="ZINC_FINGER_C2H2_1"/>
    <property type="match status" value="3"/>
</dbReference>
<dbReference type="InterPro" id="IPR013087">
    <property type="entry name" value="Znf_C2H2_type"/>
</dbReference>
<organism evidence="10 11">
    <name type="scientific">Reticulomyxa filosa</name>
    <dbReference type="NCBI Taxonomy" id="46433"/>
    <lineage>
        <taxon>Eukaryota</taxon>
        <taxon>Sar</taxon>
        <taxon>Rhizaria</taxon>
        <taxon>Retaria</taxon>
        <taxon>Foraminifera</taxon>
        <taxon>Monothalamids</taxon>
        <taxon>Reticulomyxidae</taxon>
        <taxon>Reticulomyxa</taxon>
    </lineage>
</organism>
<reference evidence="10 11" key="1">
    <citation type="journal article" date="2013" name="Curr. Biol.">
        <title>The Genome of the Foraminiferan Reticulomyxa filosa.</title>
        <authorList>
            <person name="Glockner G."/>
            <person name="Hulsmann N."/>
            <person name="Schleicher M."/>
            <person name="Noegel A.A."/>
            <person name="Eichinger L."/>
            <person name="Gallinger C."/>
            <person name="Pawlowski J."/>
            <person name="Sierra R."/>
            <person name="Euteneuer U."/>
            <person name="Pillet L."/>
            <person name="Moustafa A."/>
            <person name="Platzer M."/>
            <person name="Groth M."/>
            <person name="Szafranski K."/>
            <person name="Schliwa M."/>
        </authorList>
    </citation>
    <scope>NUCLEOTIDE SEQUENCE [LARGE SCALE GENOMIC DNA]</scope>
</reference>
<evidence type="ECO:0000256" key="7">
    <source>
        <dbReference type="PROSITE-ProRule" id="PRU00042"/>
    </source>
</evidence>
<proteinExistence type="predicted"/>
<evidence type="ECO:0000256" key="6">
    <source>
        <dbReference type="ARBA" id="ARBA00023242"/>
    </source>
</evidence>
<dbReference type="FunFam" id="3.30.160.60:FF:002343">
    <property type="entry name" value="Zinc finger protein 33A"/>
    <property type="match status" value="1"/>
</dbReference>
<dbReference type="GO" id="GO:0005634">
    <property type="term" value="C:nucleus"/>
    <property type="evidence" value="ECO:0007669"/>
    <property type="project" value="UniProtKB-SubCell"/>
</dbReference>
<evidence type="ECO:0000256" key="4">
    <source>
        <dbReference type="ARBA" id="ARBA00022771"/>
    </source>
</evidence>
<name>X6P0D0_RETFI</name>
<feature type="transmembrane region" description="Helical" evidence="8">
    <location>
        <begin position="256"/>
        <end position="277"/>
    </location>
</feature>
<sequence length="326" mass="38367">MLSIKDVPALETFNGEGSIAEVTMTSLSSEMIKPEHFQCQICYIHFDDIASYNLHYRQCYAQLMTGKNNVGEKNHLKNFSCMRKHENLFLFFGRDLHPTSNQLKWGYGIDDNSSNSDSMSNHKYKESIKMMNDNDPNTVKHKSKIRWSCEHCPMTFEYKRDKIRHMFSHTGEKPFACMYCGKKWKNKTALKRHTHTHTGEKPYECNWCDKRYTQSTLLKSHCEKAHGVLVKFKKGKAVQVGKNEHKTLQIINLIKIFVHSLFFLSKTFFSLSCISIYEPNQLRIDEKANFYLNSLVFFKISLAYTLIFFHNIRIINEEKDYFNIKK</sequence>
<evidence type="ECO:0000259" key="9">
    <source>
        <dbReference type="PROSITE" id="PS50157"/>
    </source>
</evidence>
<comment type="caution">
    <text evidence="10">The sequence shown here is derived from an EMBL/GenBank/DDBJ whole genome shotgun (WGS) entry which is preliminary data.</text>
</comment>
<evidence type="ECO:0000313" key="10">
    <source>
        <dbReference type="EMBL" id="ETO32015.1"/>
    </source>
</evidence>
<dbReference type="EMBL" id="ASPP01004534">
    <property type="protein sequence ID" value="ETO32015.1"/>
    <property type="molecule type" value="Genomic_DNA"/>
</dbReference>
<dbReference type="GO" id="GO:0000981">
    <property type="term" value="F:DNA-binding transcription factor activity, RNA polymerase II-specific"/>
    <property type="evidence" value="ECO:0007669"/>
    <property type="project" value="TreeGrafter"/>
</dbReference>
<accession>X6P0D0</accession>
<dbReference type="FunFam" id="3.30.160.60:FF:000446">
    <property type="entry name" value="Zinc finger protein"/>
    <property type="match status" value="1"/>
</dbReference>
<keyword evidence="8" id="KW-1133">Transmembrane helix</keyword>
<keyword evidence="4 7" id="KW-0863">Zinc-finger</keyword>
<evidence type="ECO:0000313" key="11">
    <source>
        <dbReference type="Proteomes" id="UP000023152"/>
    </source>
</evidence>
<keyword evidence="8" id="KW-0812">Transmembrane</keyword>
<feature type="domain" description="C2H2-type" evidence="9">
    <location>
        <begin position="175"/>
        <end position="202"/>
    </location>
</feature>
<dbReference type="AlphaFoldDB" id="X6P0D0"/>
<keyword evidence="3" id="KW-0677">Repeat</keyword>
<evidence type="ECO:0000256" key="1">
    <source>
        <dbReference type="ARBA" id="ARBA00004123"/>
    </source>
</evidence>
<keyword evidence="11" id="KW-1185">Reference proteome</keyword>
<keyword evidence="2" id="KW-0479">Metal-binding</keyword>
<dbReference type="GO" id="GO:0008270">
    <property type="term" value="F:zinc ion binding"/>
    <property type="evidence" value="ECO:0007669"/>
    <property type="project" value="UniProtKB-KW"/>
</dbReference>
<dbReference type="OrthoDB" id="6435168at2759"/>
<feature type="domain" description="C2H2-type" evidence="9">
    <location>
        <begin position="203"/>
        <end position="226"/>
    </location>
</feature>
<keyword evidence="8" id="KW-0472">Membrane</keyword>